<accession>A0A2P6M9J3</accession>
<dbReference type="AlphaFoldDB" id="A0A2P6M9J3"/>
<name>A0A2P6M9J3_9GAMM</name>
<reference evidence="1 2" key="1">
    <citation type="submission" date="2018-03" db="EMBL/GenBank/DDBJ databases">
        <title>Arenimonas caeni sp. nov., isolated from activated sludge.</title>
        <authorList>
            <person name="Liu H."/>
        </authorList>
    </citation>
    <scope>NUCLEOTIDE SEQUENCE [LARGE SCALE GENOMIC DNA]</scope>
    <source>
        <strain evidence="2">z29</strain>
    </source>
</reference>
<dbReference type="OrthoDB" id="8452823at2"/>
<organism evidence="1 2">
    <name type="scientific">Arenimonas caeni</name>
    <dbReference type="NCBI Taxonomy" id="2058085"/>
    <lineage>
        <taxon>Bacteria</taxon>
        <taxon>Pseudomonadati</taxon>
        <taxon>Pseudomonadota</taxon>
        <taxon>Gammaproteobacteria</taxon>
        <taxon>Lysobacterales</taxon>
        <taxon>Lysobacteraceae</taxon>
        <taxon>Arenimonas</taxon>
    </lineage>
</organism>
<comment type="caution">
    <text evidence="1">The sequence shown here is derived from an EMBL/GenBank/DDBJ whole genome shotgun (WGS) entry which is preliminary data.</text>
</comment>
<protein>
    <submittedName>
        <fullName evidence="1">Uncharacterized protein</fullName>
    </submittedName>
</protein>
<evidence type="ECO:0000313" key="2">
    <source>
        <dbReference type="Proteomes" id="UP000241736"/>
    </source>
</evidence>
<dbReference type="Proteomes" id="UP000241736">
    <property type="component" value="Unassembled WGS sequence"/>
</dbReference>
<dbReference type="EMBL" id="PVLF01000006">
    <property type="protein sequence ID" value="PRH82642.1"/>
    <property type="molecule type" value="Genomic_DNA"/>
</dbReference>
<keyword evidence="2" id="KW-1185">Reference proteome</keyword>
<sequence length="98" mass="11134">MPDGIWVAHCVDLSLAAQGDSYGEVRRKLHDQVVDYCKYVNSIDDAEFRRQLMRRPAPLGTRAFYWVALLGHHLGMRVKPSAPVPPKSWIEKSLPQSC</sequence>
<evidence type="ECO:0000313" key="1">
    <source>
        <dbReference type="EMBL" id="PRH82642.1"/>
    </source>
</evidence>
<proteinExistence type="predicted"/>
<gene>
    <name evidence="1" type="ORF">C6N40_06625</name>
</gene>